<evidence type="ECO:0000313" key="1">
    <source>
        <dbReference type="EMBL" id="RGE64357.1"/>
    </source>
</evidence>
<dbReference type="GeneID" id="97986198"/>
<dbReference type="EMBL" id="QVLV01000002">
    <property type="protein sequence ID" value="RGE64357.1"/>
    <property type="molecule type" value="Genomic_DNA"/>
</dbReference>
<comment type="caution">
    <text evidence="1">The sequence shown here is derived from an EMBL/GenBank/DDBJ whole genome shotgun (WGS) entry which is preliminary data.</text>
</comment>
<dbReference type="AlphaFoldDB" id="A0A3E3IBC8"/>
<accession>A0A3E3IBC8</accession>
<name>A0A3E3IBC8_9FIRM</name>
<dbReference type="Proteomes" id="UP000260812">
    <property type="component" value="Unassembled WGS sequence"/>
</dbReference>
<organism evidence="1 2">
    <name type="scientific">Eisenbergiella massiliensis</name>
    <dbReference type="NCBI Taxonomy" id="1720294"/>
    <lineage>
        <taxon>Bacteria</taxon>
        <taxon>Bacillati</taxon>
        <taxon>Bacillota</taxon>
        <taxon>Clostridia</taxon>
        <taxon>Lachnospirales</taxon>
        <taxon>Lachnospiraceae</taxon>
        <taxon>Eisenbergiella</taxon>
    </lineage>
</organism>
<evidence type="ECO:0000313" key="2">
    <source>
        <dbReference type="Proteomes" id="UP000260812"/>
    </source>
</evidence>
<sequence length="71" mass="8406">MKKYWEVLFNDSLKTAEIFGPSYNDEALINRVNNLRKEGYEVHCDTPEYSAYSNKMELIAELRMMGYQCKD</sequence>
<dbReference type="RefSeq" id="WP_117543938.1">
    <property type="nucleotide sequence ID" value="NZ_QVLV01000002.1"/>
</dbReference>
<gene>
    <name evidence="1" type="ORF">DXC51_04680</name>
</gene>
<keyword evidence="2" id="KW-1185">Reference proteome</keyword>
<reference evidence="1 2" key="1">
    <citation type="submission" date="2018-08" db="EMBL/GenBank/DDBJ databases">
        <title>A genome reference for cultivated species of the human gut microbiota.</title>
        <authorList>
            <person name="Zou Y."/>
            <person name="Xue W."/>
            <person name="Luo G."/>
        </authorList>
    </citation>
    <scope>NUCLEOTIDE SEQUENCE [LARGE SCALE GENOMIC DNA]</scope>
    <source>
        <strain evidence="1 2">TF05-5AC</strain>
    </source>
</reference>
<protein>
    <submittedName>
        <fullName evidence="1">Uncharacterized protein</fullName>
    </submittedName>
</protein>
<proteinExistence type="predicted"/>